<proteinExistence type="predicted"/>
<protein>
    <submittedName>
        <fullName evidence="1">Uncharacterized protein</fullName>
    </submittedName>
</protein>
<dbReference type="OrthoDB" id="278338at2759"/>
<accession>A0A026WMS9</accession>
<dbReference type="AlphaFoldDB" id="A0A026WMS9"/>
<reference evidence="1 2" key="1">
    <citation type="journal article" date="2014" name="Curr. Biol.">
        <title>The genome of the clonal raider ant Cerapachys biroi.</title>
        <authorList>
            <person name="Oxley P.R."/>
            <person name="Ji L."/>
            <person name="Fetter-Pruneda I."/>
            <person name="McKenzie S.K."/>
            <person name="Li C."/>
            <person name="Hu H."/>
            <person name="Zhang G."/>
            <person name="Kronauer D.J."/>
        </authorList>
    </citation>
    <scope>NUCLEOTIDE SEQUENCE [LARGE SCALE GENOMIC DNA]</scope>
</reference>
<organism evidence="1 2">
    <name type="scientific">Ooceraea biroi</name>
    <name type="common">Clonal raider ant</name>
    <name type="synonym">Cerapachys biroi</name>
    <dbReference type="NCBI Taxonomy" id="2015173"/>
    <lineage>
        <taxon>Eukaryota</taxon>
        <taxon>Metazoa</taxon>
        <taxon>Ecdysozoa</taxon>
        <taxon>Arthropoda</taxon>
        <taxon>Hexapoda</taxon>
        <taxon>Insecta</taxon>
        <taxon>Pterygota</taxon>
        <taxon>Neoptera</taxon>
        <taxon>Endopterygota</taxon>
        <taxon>Hymenoptera</taxon>
        <taxon>Apocrita</taxon>
        <taxon>Aculeata</taxon>
        <taxon>Formicoidea</taxon>
        <taxon>Formicidae</taxon>
        <taxon>Dorylinae</taxon>
        <taxon>Ooceraea</taxon>
    </lineage>
</organism>
<gene>
    <name evidence="1" type="ORF">X777_03145</name>
</gene>
<name>A0A026WMS9_OOCBI</name>
<dbReference type="Proteomes" id="UP000053097">
    <property type="component" value="Unassembled WGS sequence"/>
</dbReference>
<evidence type="ECO:0000313" key="1">
    <source>
        <dbReference type="EMBL" id="EZA56961.1"/>
    </source>
</evidence>
<sequence length="137" mass="15745">MSSHLHGLSIRTTIFLGKPIQCYRNTEWGIKFPGEFESTSSHPISLNSAPEFMHFTLLYDNTLLMDETWCRRWWHISQRSLSLSAGSYSPRLNPLLMKQLKEPKITERQAKKTARVTSAENVEVESVPSAGELYPIY</sequence>
<dbReference type="EMBL" id="KK107153">
    <property type="protein sequence ID" value="EZA56961.1"/>
    <property type="molecule type" value="Genomic_DNA"/>
</dbReference>
<evidence type="ECO:0000313" key="2">
    <source>
        <dbReference type="Proteomes" id="UP000053097"/>
    </source>
</evidence>
<keyword evidence="2" id="KW-1185">Reference proteome</keyword>